<proteinExistence type="inferred from homology"/>
<keyword evidence="8" id="KW-1185">Reference proteome</keyword>
<dbReference type="RefSeq" id="WP_240488806.1">
    <property type="nucleotide sequence ID" value="NZ_CP012333.1"/>
</dbReference>
<dbReference type="PROSITE" id="PS01149">
    <property type="entry name" value="PSI_RSU"/>
    <property type="match status" value="1"/>
</dbReference>
<dbReference type="InterPro" id="IPR002942">
    <property type="entry name" value="S4_RNA-bd"/>
</dbReference>
<dbReference type="CDD" id="cd02870">
    <property type="entry name" value="PseudoU_synth_RsuA_like"/>
    <property type="match status" value="1"/>
</dbReference>
<dbReference type="AlphaFoldDB" id="A0A0K1Q9S8"/>
<evidence type="ECO:0000313" key="7">
    <source>
        <dbReference type="EMBL" id="AKV02546.1"/>
    </source>
</evidence>
<evidence type="ECO:0000313" key="8">
    <source>
        <dbReference type="Proteomes" id="UP000064967"/>
    </source>
</evidence>
<dbReference type="Pfam" id="PF01479">
    <property type="entry name" value="S4"/>
    <property type="match status" value="1"/>
</dbReference>
<sequence>MERIQKILARGGIASRRAAEELIVSGRVRVNGRVVTELGAKADERRDRIEVDGKRVVAENLVYAILHKPRGVVSTMSDPEGRPTVRELLARIGARVYPVGRLDFATSGVLLITNDGEFADALLHPRKSVPKTYVVKVKGAMSDADLDVWRKGVRLEDGMTQPADLRLLRHEGDKTWFELTIREGRNQQIRRMGEATGFPVMRLARLSFAGVDGEGLPPASSVSSRATSS</sequence>
<dbReference type="CDD" id="cd00165">
    <property type="entry name" value="S4"/>
    <property type="match status" value="1"/>
</dbReference>
<dbReference type="PROSITE" id="PS50889">
    <property type="entry name" value="S4"/>
    <property type="match status" value="1"/>
</dbReference>
<dbReference type="SUPFAM" id="SSF55120">
    <property type="entry name" value="Pseudouridine synthase"/>
    <property type="match status" value="1"/>
</dbReference>
<dbReference type="Gene3D" id="3.30.70.580">
    <property type="entry name" value="Pseudouridine synthase I, catalytic domain, N-terminal subdomain"/>
    <property type="match status" value="1"/>
</dbReference>
<dbReference type="GO" id="GO:0005829">
    <property type="term" value="C:cytosol"/>
    <property type="evidence" value="ECO:0007669"/>
    <property type="project" value="UniProtKB-ARBA"/>
</dbReference>
<dbReference type="FunFam" id="3.30.70.1560:FF:000001">
    <property type="entry name" value="Pseudouridine synthase"/>
    <property type="match status" value="1"/>
</dbReference>
<name>A0A0K1Q9S8_9BACT</name>
<dbReference type="GO" id="GO:0000455">
    <property type="term" value="P:enzyme-directed rRNA pseudouridine synthesis"/>
    <property type="evidence" value="ECO:0007669"/>
    <property type="project" value="UniProtKB-ARBA"/>
</dbReference>
<evidence type="ECO:0000256" key="1">
    <source>
        <dbReference type="ARBA" id="ARBA00008348"/>
    </source>
</evidence>
<feature type="domain" description="RNA-binding S4" evidence="6">
    <location>
        <begin position="2"/>
        <end position="62"/>
    </location>
</feature>
<dbReference type="Gene3D" id="3.10.290.10">
    <property type="entry name" value="RNA-binding S4 domain"/>
    <property type="match status" value="1"/>
</dbReference>
<dbReference type="NCBIfam" id="TIGR00093">
    <property type="entry name" value="pseudouridine synthase"/>
    <property type="match status" value="1"/>
</dbReference>
<dbReference type="InterPro" id="IPR018496">
    <property type="entry name" value="PsdUridine_synth_RsuA/RluB_CS"/>
</dbReference>
<reference evidence="7 8" key="1">
    <citation type="submission" date="2015-08" db="EMBL/GenBank/DDBJ databases">
        <authorList>
            <person name="Babu N.S."/>
            <person name="Beckwith C.J."/>
            <person name="Beseler K.G."/>
            <person name="Brison A."/>
            <person name="Carone J.V."/>
            <person name="Caskin T.P."/>
            <person name="Diamond M."/>
            <person name="Durham M.E."/>
            <person name="Foxe J.M."/>
            <person name="Go M."/>
            <person name="Henderson B.A."/>
            <person name="Jones I.B."/>
            <person name="McGettigan J.A."/>
            <person name="Micheletti S.J."/>
            <person name="Nasrallah M.E."/>
            <person name="Ortiz D."/>
            <person name="Piller C.R."/>
            <person name="Privatt S.R."/>
            <person name="Schneider S.L."/>
            <person name="Sharp S."/>
            <person name="Smith T.C."/>
            <person name="Stanton J.D."/>
            <person name="Ullery H.E."/>
            <person name="Wilson R.J."/>
            <person name="Serrano M.G."/>
            <person name="Buck G."/>
            <person name="Lee V."/>
            <person name="Wang Y."/>
            <person name="Carvalho R."/>
            <person name="Voegtly L."/>
            <person name="Shi R."/>
            <person name="Duckworth R."/>
            <person name="Johnson A."/>
            <person name="Loviza R."/>
            <person name="Walstead R."/>
            <person name="Shah Z."/>
            <person name="Kiflezghi M."/>
            <person name="Wade K."/>
            <person name="Ball S.L."/>
            <person name="Bradley K.W."/>
            <person name="Asai D.J."/>
            <person name="Bowman C.A."/>
            <person name="Russell D.A."/>
            <person name="Pope W.H."/>
            <person name="Jacobs-Sera D."/>
            <person name="Hendrix R.W."/>
            <person name="Hatfull G.F."/>
        </authorList>
    </citation>
    <scope>NUCLEOTIDE SEQUENCE [LARGE SCALE GENOMIC DNA]</scope>
    <source>
        <strain evidence="7 8">DSM 27648</strain>
    </source>
</reference>
<evidence type="ECO:0000256" key="2">
    <source>
        <dbReference type="ARBA" id="ARBA00022884"/>
    </source>
</evidence>
<dbReference type="InterPro" id="IPR050343">
    <property type="entry name" value="RsuA_PseudoU_synthase"/>
</dbReference>
<dbReference type="Pfam" id="PF00849">
    <property type="entry name" value="PseudoU_synth_2"/>
    <property type="match status" value="1"/>
</dbReference>
<protein>
    <recommendedName>
        <fullName evidence="5">Pseudouridine synthase</fullName>
        <ecNumber evidence="5">5.4.99.-</ecNumber>
    </recommendedName>
</protein>
<dbReference type="InterPro" id="IPR042092">
    <property type="entry name" value="PsdUridine_s_RsuA/RluB/E/F_cat"/>
</dbReference>
<dbReference type="SUPFAM" id="SSF55174">
    <property type="entry name" value="Alpha-L RNA-binding motif"/>
    <property type="match status" value="1"/>
</dbReference>
<dbReference type="InterPro" id="IPR020103">
    <property type="entry name" value="PsdUridine_synth_cat_dom_sf"/>
</dbReference>
<dbReference type="STRING" id="1391654.AKJ09_09209"/>
<dbReference type="GO" id="GO:0120159">
    <property type="term" value="F:rRNA pseudouridine synthase activity"/>
    <property type="evidence" value="ECO:0007669"/>
    <property type="project" value="UniProtKB-ARBA"/>
</dbReference>
<dbReference type="SMART" id="SM00363">
    <property type="entry name" value="S4"/>
    <property type="match status" value="1"/>
</dbReference>
<evidence type="ECO:0000256" key="3">
    <source>
        <dbReference type="ARBA" id="ARBA00023235"/>
    </source>
</evidence>
<accession>A0A0K1Q9S8</accession>
<keyword evidence="3 5" id="KW-0413">Isomerase</keyword>
<dbReference type="EMBL" id="CP012333">
    <property type="protein sequence ID" value="AKV02546.1"/>
    <property type="molecule type" value="Genomic_DNA"/>
</dbReference>
<comment type="similarity">
    <text evidence="1 5">Belongs to the pseudouridine synthase RsuA family.</text>
</comment>
<evidence type="ECO:0000256" key="5">
    <source>
        <dbReference type="RuleBase" id="RU003887"/>
    </source>
</evidence>
<dbReference type="PANTHER" id="PTHR47683:SF2">
    <property type="entry name" value="RNA-BINDING S4 DOMAIN-CONTAINING PROTEIN"/>
    <property type="match status" value="1"/>
</dbReference>
<dbReference type="KEGG" id="llu:AKJ09_09209"/>
<gene>
    <name evidence="7" type="ORF">AKJ09_09209</name>
</gene>
<evidence type="ECO:0000256" key="4">
    <source>
        <dbReference type="PROSITE-ProRule" id="PRU00182"/>
    </source>
</evidence>
<evidence type="ECO:0000259" key="6">
    <source>
        <dbReference type="SMART" id="SM00363"/>
    </source>
</evidence>
<dbReference type="EC" id="5.4.99.-" evidence="5"/>
<organism evidence="7 8">
    <name type="scientific">Labilithrix luteola</name>
    <dbReference type="NCBI Taxonomy" id="1391654"/>
    <lineage>
        <taxon>Bacteria</taxon>
        <taxon>Pseudomonadati</taxon>
        <taxon>Myxococcota</taxon>
        <taxon>Polyangia</taxon>
        <taxon>Polyangiales</taxon>
        <taxon>Labilitrichaceae</taxon>
        <taxon>Labilithrix</taxon>
    </lineage>
</organism>
<dbReference type="InterPro" id="IPR000748">
    <property type="entry name" value="PsdUridine_synth_RsuA/RluB/E/F"/>
</dbReference>
<dbReference type="PATRIC" id="fig|1391654.3.peg.9331"/>
<keyword evidence="2 4" id="KW-0694">RNA-binding</keyword>
<dbReference type="FunFam" id="3.10.290.10:FF:000003">
    <property type="entry name" value="Pseudouridine synthase"/>
    <property type="match status" value="1"/>
</dbReference>
<dbReference type="GO" id="GO:0003723">
    <property type="term" value="F:RNA binding"/>
    <property type="evidence" value="ECO:0007669"/>
    <property type="project" value="UniProtKB-KW"/>
</dbReference>
<dbReference type="PANTHER" id="PTHR47683">
    <property type="entry name" value="PSEUDOURIDINE SYNTHASE FAMILY PROTEIN-RELATED"/>
    <property type="match status" value="1"/>
</dbReference>
<dbReference type="Gene3D" id="3.30.70.1560">
    <property type="entry name" value="Alpha-L RNA-binding motif"/>
    <property type="match status" value="1"/>
</dbReference>
<dbReference type="InterPro" id="IPR036986">
    <property type="entry name" value="S4_RNA-bd_sf"/>
</dbReference>
<dbReference type="InterPro" id="IPR006145">
    <property type="entry name" value="PsdUridine_synth_RsuA/RluA"/>
</dbReference>
<dbReference type="InterPro" id="IPR020094">
    <property type="entry name" value="TruA/RsuA/RluB/E/F_N"/>
</dbReference>
<dbReference type="Proteomes" id="UP000064967">
    <property type="component" value="Chromosome"/>
</dbReference>